<feature type="compositionally biased region" description="Basic and acidic residues" evidence="1">
    <location>
        <begin position="80"/>
        <end position="98"/>
    </location>
</feature>
<comment type="caution">
    <text evidence="2">The sequence shown here is derived from an EMBL/GenBank/DDBJ whole genome shotgun (WGS) entry which is preliminary data.</text>
</comment>
<protein>
    <submittedName>
        <fullName evidence="2">15578_t:CDS:1</fullName>
    </submittedName>
</protein>
<reference evidence="2" key="1">
    <citation type="submission" date="2021-06" db="EMBL/GenBank/DDBJ databases">
        <authorList>
            <person name="Kallberg Y."/>
            <person name="Tangrot J."/>
            <person name="Rosling A."/>
        </authorList>
    </citation>
    <scope>NUCLEOTIDE SEQUENCE</scope>
    <source>
        <strain evidence="2">IN212</strain>
    </source>
</reference>
<name>A0A9N9D914_9GLOM</name>
<dbReference type="EMBL" id="CAJVPZ010011571">
    <property type="protein sequence ID" value="CAG8631341.1"/>
    <property type="molecule type" value="Genomic_DNA"/>
</dbReference>
<dbReference type="Proteomes" id="UP000789396">
    <property type="component" value="Unassembled WGS sequence"/>
</dbReference>
<organism evidence="2 3">
    <name type="scientific">Racocetra fulgida</name>
    <dbReference type="NCBI Taxonomy" id="60492"/>
    <lineage>
        <taxon>Eukaryota</taxon>
        <taxon>Fungi</taxon>
        <taxon>Fungi incertae sedis</taxon>
        <taxon>Mucoromycota</taxon>
        <taxon>Glomeromycotina</taxon>
        <taxon>Glomeromycetes</taxon>
        <taxon>Diversisporales</taxon>
        <taxon>Gigasporaceae</taxon>
        <taxon>Racocetra</taxon>
    </lineage>
</organism>
<proteinExistence type="predicted"/>
<feature type="non-terminal residue" evidence="2">
    <location>
        <position position="322"/>
    </location>
</feature>
<gene>
    <name evidence="2" type="ORF">RFULGI_LOCUS7729</name>
</gene>
<dbReference type="AlphaFoldDB" id="A0A9N9D914"/>
<evidence type="ECO:0000313" key="2">
    <source>
        <dbReference type="EMBL" id="CAG8631341.1"/>
    </source>
</evidence>
<keyword evidence="3" id="KW-1185">Reference proteome</keyword>
<sequence length="322" mass="35951">MNEHDIPSLGSILPSTTKKQENIQAKEPSVPGVKFHEYKPYGSFVPLYDSRDALMSYEDTVTACAFRNAVSHSTNLPDKISTENKDESLSKKSSREPVPRSTSNSTKDVFSVENDRCTEQNQCSLSKPLKNLNEISTNNTNGNSEDTDVDMLCKLIENDDSHMFDLKLDENVEIFLELQKLQTDRFIKNPHDMSEKEKNLVPPSALVTHEGIEKAMAQLPMRETAFKGMLPINKSHAYLQNENSRNPLYGSTNAVRLSGVNTPMHHNEHQQQNMIANGSIHTTPSHPIPSGTQPMFMGLPPTRTPATHIPMNVPYGMGYVVA</sequence>
<evidence type="ECO:0000256" key="1">
    <source>
        <dbReference type="SAM" id="MobiDB-lite"/>
    </source>
</evidence>
<evidence type="ECO:0000313" key="3">
    <source>
        <dbReference type="Proteomes" id="UP000789396"/>
    </source>
</evidence>
<feature type="region of interest" description="Disordered" evidence="1">
    <location>
        <begin position="75"/>
        <end position="111"/>
    </location>
</feature>
<dbReference type="OrthoDB" id="21648at2759"/>
<feature type="region of interest" description="Disordered" evidence="1">
    <location>
        <begin position="1"/>
        <end position="28"/>
    </location>
</feature>
<accession>A0A9N9D914</accession>